<feature type="domain" description="Cadherin" evidence="4">
    <location>
        <begin position="338"/>
        <end position="428"/>
    </location>
</feature>
<dbReference type="Pfam" id="PF13585">
    <property type="entry name" value="CHU_C"/>
    <property type="match status" value="1"/>
</dbReference>
<evidence type="ECO:0000256" key="1">
    <source>
        <dbReference type="ARBA" id="ARBA00022692"/>
    </source>
</evidence>
<protein>
    <submittedName>
        <fullName evidence="5">Gliding motility-associated C-terminal domain-containing protein</fullName>
    </submittedName>
</protein>
<dbReference type="InterPro" id="IPR026341">
    <property type="entry name" value="T9SS_type_B"/>
</dbReference>
<dbReference type="Gene3D" id="2.60.40.60">
    <property type="entry name" value="Cadherins"/>
    <property type="match status" value="7"/>
</dbReference>
<dbReference type="SUPFAM" id="SSF49313">
    <property type="entry name" value="Cadherin-like"/>
    <property type="match status" value="7"/>
</dbReference>
<dbReference type="GO" id="GO:0005886">
    <property type="term" value="C:plasma membrane"/>
    <property type="evidence" value="ECO:0007669"/>
    <property type="project" value="UniProtKB-SubCell"/>
</dbReference>
<feature type="signal peptide" evidence="3">
    <location>
        <begin position="1"/>
        <end position="23"/>
    </location>
</feature>
<gene>
    <name evidence="5" type="ORF">SAMN05421823_101358</name>
</gene>
<dbReference type="AlphaFoldDB" id="A0A1G8XII0"/>
<keyword evidence="2" id="KW-1133">Transmembrane helix</keyword>
<dbReference type="EMBL" id="FNFO01000001">
    <property type="protein sequence ID" value="SDJ89570.1"/>
    <property type="molecule type" value="Genomic_DNA"/>
</dbReference>
<dbReference type="PANTHER" id="PTHR24026">
    <property type="entry name" value="FAT ATYPICAL CADHERIN-RELATED"/>
    <property type="match status" value="1"/>
</dbReference>
<dbReference type="GO" id="GO:0007156">
    <property type="term" value="P:homophilic cell adhesion via plasma membrane adhesion molecules"/>
    <property type="evidence" value="ECO:0007669"/>
    <property type="project" value="InterPro"/>
</dbReference>
<evidence type="ECO:0000256" key="3">
    <source>
        <dbReference type="SAM" id="SignalP"/>
    </source>
</evidence>
<dbReference type="NCBIfam" id="TIGR04131">
    <property type="entry name" value="Bac_Flav_CTERM"/>
    <property type="match status" value="1"/>
</dbReference>
<keyword evidence="2" id="KW-0472">Membrane</keyword>
<feature type="domain" description="Cadherin" evidence="4">
    <location>
        <begin position="629"/>
        <end position="719"/>
    </location>
</feature>
<evidence type="ECO:0000256" key="2">
    <source>
        <dbReference type="ARBA" id="ARBA00022989"/>
    </source>
</evidence>
<dbReference type="Proteomes" id="UP000198510">
    <property type="component" value="Unassembled WGS sequence"/>
</dbReference>
<dbReference type="PANTHER" id="PTHR24026:SF126">
    <property type="entry name" value="PROTOCADHERIN FAT 4"/>
    <property type="match status" value="1"/>
</dbReference>
<feature type="chain" id="PRO_5011626787" evidence="3">
    <location>
        <begin position="24"/>
        <end position="1003"/>
    </location>
</feature>
<feature type="domain" description="Cadherin" evidence="4">
    <location>
        <begin position="726"/>
        <end position="818"/>
    </location>
</feature>
<feature type="domain" description="Cadherin" evidence="4">
    <location>
        <begin position="240"/>
        <end position="331"/>
    </location>
</feature>
<dbReference type="CDD" id="cd11304">
    <property type="entry name" value="Cadherin_repeat"/>
    <property type="match status" value="7"/>
</dbReference>
<dbReference type="RefSeq" id="WP_089678309.1">
    <property type="nucleotide sequence ID" value="NZ_FNFO01000001.1"/>
</dbReference>
<dbReference type="PROSITE" id="PS50268">
    <property type="entry name" value="CADHERIN_2"/>
    <property type="match status" value="7"/>
</dbReference>
<dbReference type="STRING" id="1075417.SAMN05421823_101358"/>
<dbReference type="InterPro" id="IPR015919">
    <property type="entry name" value="Cadherin-like_sf"/>
</dbReference>
<keyword evidence="6" id="KW-1185">Reference proteome</keyword>
<sequence length="1003" mass="110692">MLNKILTFATLLTALLRVAAAHAQGWSVDPARYNHSMVVVGVLNLDRVESRATTDTVYAFVNGECRGVATPQYQQKVDRYLAYLIVYSNESGGEISYRIVSNGDTLSVVQTQRFEVNGLVGHATRPYVWSNVALNDKAILESLTAPTQQGSTQFHEGTVTLKVDYSTDRSQLAPQFTLASGATAWVGGVRQVSGVTQNDYTQPVRYTIRSEDEQHFAEYEVVINQGNAFPTAIQLSHQAVEENRPGGTWVADLTAADLNHTTHQFSLVAGLGDQDNAAFTIHENQLLTADVFDFEQQAAYAIRLQAQDPEGDTVTQAFVIQVQDRNETPYLADTTLGVYENAAPGTIVGQLVPTDPDANTTFTFRILGANTAFSVDTAGHLRVAQPVDFETQPQYRFALEVRDNGTPSLADTAWVNVQVYELNEKPHLADTTLVTNENVPDGTLVGQLIATDPDAGTQFRFALLDEAVPFQVDTTGQLWVAGPLDFEQQATYRFRVEVKDDNLPPLSDTAWVEVRVQNLNDKPVMADTTLVISENLAPAAEIATLIATDQDSGTVLRFRLIRQEVPFQVDSTGRLVVAAKLDYETQSSYRFEVEVRDNGAPQRADTAWVDIQLQDQNEAPFLADTLLLVNEATAPGTLVGQLLATDPDRPTQLRFALLDPTLPFLVEETGQLRVAESLDYETRSSYRFLVEVQDDGTPMLADTAWVDVQVVDQNDVPHLADTTLVVAENALQGTRVGQLVATDPDSGSVFRFTLLTSQLPFRVDTSGLVVVAQSYALDFETRASYRMQVEVRDNRIPQLADTAWVDVQLQDLNEAPVLEEAAFTVDENAAQGVVVGQLIATDADAGTQFSFSILTEEMPFVVDASGQVQVGEGDALNYEVKSFYRFEVEVRDNGALPLADTAWVEVTVQDQQEADLPVNNYVTPNQDHYNDVWEIQNLDLYEGYTLRIFDRYGTLVYETSQYQNQWVGQNQHGKALAPGVYLYRFLAPAGTGISYQGTIHLVR</sequence>
<feature type="domain" description="Cadherin" evidence="4">
    <location>
        <begin position="524"/>
        <end position="622"/>
    </location>
</feature>
<dbReference type="Gene3D" id="2.60.40.2340">
    <property type="match status" value="1"/>
</dbReference>
<keyword evidence="1" id="KW-0812">Transmembrane</keyword>
<proteinExistence type="predicted"/>
<feature type="domain" description="Cadherin" evidence="4">
    <location>
        <begin position="817"/>
        <end position="919"/>
    </location>
</feature>
<evidence type="ECO:0000313" key="5">
    <source>
        <dbReference type="EMBL" id="SDJ89570.1"/>
    </source>
</evidence>
<dbReference type="Pfam" id="PF00028">
    <property type="entry name" value="Cadherin"/>
    <property type="match status" value="6"/>
</dbReference>
<evidence type="ECO:0000259" key="4">
    <source>
        <dbReference type="PROSITE" id="PS50268"/>
    </source>
</evidence>
<dbReference type="OrthoDB" id="1488158at2"/>
<evidence type="ECO:0000313" key="6">
    <source>
        <dbReference type="Proteomes" id="UP000198510"/>
    </source>
</evidence>
<dbReference type="GO" id="GO:0005509">
    <property type="term" value="F:calcium ion binding"/>
    <property type="evidence" value="ECO:0007669"/>
    <property type="project" value="InterPro"/>
</dbReference>
<name>A0A1G8XII0_9BACT</name>
<feature type="domain" description="Cadherin" evidence="4">
    <location>
        <begin position="437"/>
        <end position="525"/>
    </location>
</feature>
<keyword evidence="3" id="KW-0732">Signal</keyword>
<dbReference type="PRINTS" id="PR00205">
    <property type="entry name" value="CADHERIN"/>
</dbReference>
<accession>A0A1G8XII0</accession>
<reference evidence="5 6" key="1">
    <citation type="submission" date="2016-10" db="EMBL/GenBank/DDBJ databases">
        <authorList>
            <person name="de Groot N.N."/>
        </authorList>
    </citation>
    <scope>NUCLEOTIDE SEQUENCE [LARGE SCALE GENOMIC DNA]</scope>
    <source>
        <strain evidence="5 6">DSM 25186</strain>
    </source>
</reference>
<dbReference type="SMART" id="SM00112">
    <property type="entry name" value="CA"/>
    <property type="match status" value="7"/>
</dbReference>
<dbReference type="InterPro" id="IPR002126">
    <property type="entry name" value="Cadherin-like_dom"/>
</dbReference>
<organism evidence="5 6">
    <name type="scientific">Catalinimonas alkaloidigena</name>
    <dbReference type="NCBI Taxonomy" id="1075417"/>
    <lineage>
        <taxon>Bacteria</taxon>
        <taxon>Pseudomonadati</taxon>
        <taxon>Bacteroidota</taxon>
        <taxon>Cytophagia</taxon>
        <taxon>Cytophagales</taxon>
        <taxon>Catalimonadaceae</taxon>
        <taxon>Catalinimonas</taxon>
    </lineage>
</organism>